<dbReference type="AlphaFoldDB" id="A0AAE1A5A8"/>
<dbReference type="Proteomes" id="UP001283361">
    <property type="component" value="Unassembled WGS sequence"/>
</dbReference>
<protein>
    <submittedName>
        <fullName evidence="2">Uncharacterized protein</fullName>
    </submittedName>
</protein>
<organism evidence="2 3">
    <name type="scientific">Elysia crispata</name>
    <name type="common">lettuce slug</name>
    <dbReference type="NCBI Taxonomy" id="231223"/>
    <lineage>
        <taxon>Eukaryota</taxon>
        <taxon>Metazoa</taxon>
        <taxon>Spiralia</taxon>
        <taxon>Lophotrochozoa</taxon>
        <taxon>Mollusca</taxon>
        <taxon>Gastropoda</taxon>
        <taxon>Heterobranchia</taxon>
        <taxon>Euthyneura</taxon>
        <taxon>Panpulmonata</taxon>
        <taxon>Sacoglossa</taxon>
        <taxon>Placobranchoidea</taxon>
        <taxon>Plakobranchidae</taxon>
        <taxon>Elysia</taxon>
    </lineage>
</organism>
<evidence type="ECO:0000313" key="3">
    <source>
        <dbReference type="Proteomes" id="UP001283361"/>
    </source>
</evidence>
<name>A0AAE1A5A8_9GAST</name>
<accession>A0AAE1A5A8</accession>
<evidence type="ECO:0000313" key="2">
    <source>
        <dbReference type="EMBL" id="KAK3781345.1"/>
    </source>
</evidence>
<keyword evidence="3" id="KW-1185">Reference proteome</keyword>
<comment type="caution">
    <text evidence="2">The sequence shown here is derived from an EMBL/GenBank/DDBJ whole genome shotgun (WGS) entry which is preliminary data.</text>
</comment>
<dbReference type="EMBL" id="JAWDGP010002624">
    <property type="protein sequence ID" value="KAK3781345.1"/>
    <property type="molecule type" value="Genomic_DNA"/>
</dbReference>
<evidence type="ECO:0000256" key="1">
    <source>
        <dbReference type="SAM" id="MobiDB-lite"/>
    </source>
</evidence>
<reference evidence="2" key="1">
    <citation type="journal article" date="2023" name="G3 (Bethesda)">
        <title>A reference genome for the long-term kleptoplast-retaining sea slug Elysia crispata morphotype clarki.</title>
        <authorList>
            <person name="Eastman K.E."/>
            <person name="Pendleton A.L."/>
            <person name="Shaikh M.A."/>
            <person name="Suttiyut T."/>
            <person name="Ogas R."/>
            <person name="Tomko P."/>
            <person name="Gavelis G."/>
            <person name="Widhalm J.R."/>
            <person name="Wisecaver J.H."/>
        </authorList>
    </citation>
    <scope>NUCLEOTIDE SEQUENCE</scope>
    <source>
        <strain evidence="2">ECLA1</strain>
    </source>
</reference>
<gene>
    <name evidence="2" type="ORF">RRG08_018971</name>
</gene>
<sequence>MEPPPGFGGLSGGVRRPHLNSLMLSQTLPIYTGVSWGFSQAERLKPRTNIFSTQSRQECPAPDRLNVCERRVGTSRSVRADPNLPCQQAAGLPARPAFRSLIGAHPGLGMSLGPETCPNSGHSYKLLLYWTVTNRPRSCQVDGWGWSPRPLETNVEIQTKISPDHQSSALSIRRAVLPLGLHTLTMLISQTIVLIKFTDRKGCDFISVGDITLQECNLEELTNRLSRAARDMPFKSHKASDFLTDFPGWSNRTKQAELPLEPDSGPKEIKNTFHFNRPCRMEPGVQRPAQNALLGPGPGPGLEKGGVPSDQLIRSGLGTTTVTEVSITEAKRWQVPHPLHLSHEPCVSLGRRAVTLTRVSDLGRAASLRLPVQAEALFICISAIMFPRRNKSNFLPQFSSFNVFPFSSSAPPLLLLQFLSIFNLHFLIIPSTESISLHRRNTSATDSRKEPTISFSVVTKKIMRERVWEGEQDDTSKKWIWREGRVRYERCLPGGEQCCLQLGASTRLHSNLGLV</sequence>
<feature type="region of interest" description="Disordered" evidence="1">
    <location>
        <begin position="288"/>
        <end position="308"/>
    </location>
</feature>
<proteinExistence type="predicted"/>